<keyword evidence="2" id="KW-1185">Reference proteome</keyword>
<proteinExistence type="predicted"/>
<dbReference type="Proteomes" id="UP001141552">
    <property type="component" value="Unassembled WGS sequence"/>
</dbReference>
<feature type="non-terminal residue" evidence="1">
    <location>
        <position position="1"/>
    </location>
</feature>
<comment type="caution">
    <text evidence="1">The sequence shown here is derived from an EMBL/GenBank/DDBJ whole genome shotgun (WGS) entry which is preliminary data.</text>
</comment>
<name>A0A9Q0G9R5_9ROSI</name>
<dbReference type="EMBL" id="JAKUCV010001557">
    <property type="protein sequence ID" value="KAJ4845847.1"/>
    <property type="molecule type" value="Genomic_DNA"/>
</dbReference>
<dbReference type="AlphaFoldDB" id="A0A9Q0G9R5"/>
<gene>
    <name evidence="1" type="ORF">Tsubulata_009975</name>
</gene>
<organism evidence="1 2">
    <name type="scientific">Turnera subulata</name>
    <dbReference type="NCBI Taxonomy" id="218843"/>
    <lineage>
        <taxon>Eukaryota</taxon>
        <taxon>Viridiplantae</taxon>
        <taxon>Streptophyta</taxon>
        <taxon>Embryophyta</taxon>
        <taxon>Tracheophyta</taxon>
        <taxon>Spermatophyta</taxon>
        <taxon>Magnoliopsida</taxon>
        <taxon>eudicotyledons</taxon>
        <taxon>Gunneridae</taxon>
        <taxon>Pentapetalae</taxon>
        <taxon>rosids</taxon>
        <taxon>fabids</taxon>
        <taxon>Malpighiales</taxon>
        <taxon>Passifloraceae</taxon>
        <taxon>Turnera</taxon>
    </lineage>
</organism>
<evidence type="ECO:0000313" key="2">
    <source>
        <dbReference type="Proteomes" id="UP001141552"/>
    </source>
</evidence>
<sequence length="105" mass="11600">TFLSSHFHLFRPLILLFPIGDGHIQVHAREKMRLSFGDDGVNAPATGVAKTVLCRYYWVKMGRLGCCKLCRCLVMVMAVGVAVDGVDRLWLESGSAVAVCVGFWQ</sequence>
<reference evidence="1" key="2">
    <citation type="journal article" date="2023" name="Plants (Basel)">
        <title>Annotation of the Turnera subulata (Passifloraceae) Draft Genome Reveals the S-Locus Evolved after the Divergence of Turneroideae from Passifloroideae in a Stepwise Manner.</title>
        <authorList>
            <person name="Henning P.M."/>
            <person name="Roalson E.H."/>
            <person name="Mir W."/>
            <person name="McCubbin A.G."/>
            <person name="Shore J.S."/>
        </authorList>
    </citation>
    <scope>NUCLEOTIDE SEQUENCE</scope>
    <source>
        <strain evidence="1">F60SS</strain>
    </source>
</reference>
<accession>A0A9Q0G9R5</accession>
<protein>
    <submittedName>
        <fullName evidence="1">Uncharacterized protein</fullName>
    </submittedName>
</protein>
<evidence type="ECO:0000313" key="1">
    <source>
        <dbReference type="EMBL" id="KAJ4845847.1"/>
    </source>
</evidence>
<reference evidence="1" key="1">
    <citation type="submission" date="2022-02" db="EMBL/GenBank/DDBJ databases">
        <authorList>
            <person name="Henning P.M."/>
            <person name="McCubbin A.G."/>
            <person name="Shore J.S."/>
        </authorList>
    </citation>
    <scope>NUCLEOTIDE SEQUENCE</scope>
    <source>
        <strain evidence="1">F60SS</strain>
        <tissue evidence="1">Leaves</tissue>
    </source>
</reference>